<feature type="domain" description="SnoaL-like" evidence="2">
    <location>
        <begin position="406"/>
        <end position="502"/>
    </location>
</feature>
<dbReference type="RefSeq" id="WP_304434612.1">
    <property type="nucleotide sequence ID" value="NZ_JAUKUC010000001.1"/>
</dbReference>
<evidence type="ECO:0000256" key="1">
    <source>
        <dbReference type="SAM" id="SignalP"/>
    </source>
</evidence>
<feature type="signal peptide" evidence="1">
    <location>
        <begin position="1"/>
        <end position="20"/>
    </location>
</feature>
<dbReference type="InterPro" id="IPR037401">
    <property type="entry name" value="SnoaL-like"/>
</dbReference>
<evidence type="ECO:0000259" key="2">
    <source>
        <dbReference type="Pfam" id="PF12680"/>
    </source>
</evidence>
<protein>
    <submittedName>
        <fullName evidence="3">Nuclear transport factor 2 family protein</fullName>
    </submittedName>
</protein>
<reference evidence="3" key="1">
    <citation type="journal article" date="2014" name="Int. J. Syst. Evol. Microbiol.">
        <title>Complete genome of a new Firmicutes species belonging to the dominant human colonic microbiota ('Ruminococcus bicirculans') reveals two chromosomes and a selective capacity to utilize plant glucans.</title>
        <authorList>
            <consortium name="NISC Comparative Sequencing Program"/>
            <person name="Wegmann U."/>
            <person name="Louis P."/>
            <person name="Goesmann A."/>
            <person name="Henrissat B."/>
            <person name="Duncan S.H."/>
            <person name="Flint H.J."/>
        </authorList>
    </citation>
    <scope>NUCLEOTIDE SEQUENCE</scope>
    <source>
        <strain evidence="3">CECT 8869</strain>
    </source>
</reference>
<dbReference type="EMBL" id="JAUKUC010000001">
    <property type="protein sequence ID" value="MDO1511387.1"/>
    <property type="molecule type" value="Genomic_DNA"/>
</dbReference>
<reference evidence="3" key="2">
    <citation type="submission" date="2023-06" db="EMBL/GenBank/DDBJ databases">
        <authorList>
            <person name="Lucena T."/>
            <person name="Sun Q."/>
        </authorList>
    </citation>
    <scope>NUCLEOTIDE SEQUENCE</scope>
    <source>
        <strain evidence="3">CECT 8869</strain>
    </source>
</reference>
<dbReference type="InterPro" id="IPR032710">
    <property type="entry name" value="NTF2-like_dom_sf"/>
</dbReference>
<dbReference type="Gene3D" id="2.120.10.30">
    <property type="entry name" value="TolB, C-terminal domain"/>
    <property type="match status" value="1"/>
</dbReference>
<organism evidence="3 4">
    <name type="scientific">Maribacter confluentis</name>
    <dbReference type="NCBI Taxonomy" id="1656093"/>
    <lineage>
        <taxon>Bacteria</taxon>
        <taxon>Pseudomonadati</taxon>
        <taxon>Bacteroidota</taxon>
        <taxon>Flavobacteriia</taxon>
        <taxon>Flavobacteriales</taxon>
        <taxon>Flavobacteriaceae</taxon>
        <taxon>Maribacter</taxon>
    </lineage>
</organism>
<evidence type="ECO:0000313" key="3">
    <source>
        <dbReference type="EMBL" id="MDO1511387.1"/>
    </source>
</evidence>
<dbReference type="SUPFAM" id="SSF54427">
    <property type="entry name" value="NTF2-like"/>
    <property type="match status" value="2"/>
</dbReference>
<keyword evidence="4" id="KW-1185">Reference proteome</keyword>
<dbReference type="Proteomes" id="UP001168579">
    <property type="component" value="Unassembled WGS sequence"/>
</dbReference>
<dbReference type="SUPFAM" id="SSF69322">
    <property type="entry name" value="Tricorn protease domain 2"/>
    <property type="match status" value="1"/>
</dbReference>
<dbReference type="InterPro" id="IPR011042">
    <property type="entry name" value="6-blade_b-propeller_TolB-like"/>
</dbReference>
<keyword evidence="1" id="KW-0732">Signal</keyword>
<comment type="caution">
    <text evidence="3">The sequence shown here is derived from an EMBL/GenBank/DDBJ whole genome shotgun (WGS) entry which is preliminary data.</text>
</comment>
<name>A0ABT8RK68_9FLAO</name>
<feature type="chain" id="PRO_5045802136" evidence="1">
    <location>
        <begin position="21"/>
        <end position="507"/>
    </location>
</feature>
<evidence type="ECO:0000313" key="4">
    <source>
        <dbReference type="Proteomes" id="UP001168579"/>
    </source>
</evidence>
<gene>
    <name evidence="3" type="ORF">Q2T41_01750</name>
</gene>
<accession>A0ABT8RK68</accession>
<sequence length="507" mass="57785">MTFKCFWLLLSIMPFIHLQAQLGTEVYLTNLEMEVDSLYINNAINISNNEGYDNQPSFFDNDNLLFAATRNGQTDIALYHINDRSVSWLTNTTNGSEYSPTKIPGKNAVSAIRLDDNGLQRLYEYNLDTNEHGVLLDSLKVGYHVWFSKDLLVCTVLRENRMDLVISNLKNLTNITVQQNVGRSLHKIPDSDLISYISKSNTTNMVKSLNPQYLNSEDIISLPENLEDISWLKNGILITAFDNNILSFNPKKDKNWKMAYQINNPDVNSISRLAISPQGNYLSFVSNDSQKRIVDQQVETFNARDVNAFANCFSENVIVSNYPMDTLYVGRQILKEKYQLFYDRTPSVEVKVASRIHLGQTVIDQEQVTVGGKQHQQVAIYKVDGLINSMTFIQDLPTKYDPEILVQRQLEGYNQKNINTFLSPYAENVKIYGDNGVLRTAGIENMRNRYSDFFATTPDLHCESKNRIVIGNIVIDEEFITANGKSFSAIGIYEIEHNKIAKVTFLH</sequence>
<dbReference type="Gene3D" id="3.10.450.50">
    <property type="match status" value="2"/>
</dbReference>
<dbReference type="Pfam" id="PF12680">
    <property type="entry name" value="SnoaL_2"/>
    <property type="match status" value="2"/>
</dbReference>
<proteinExistence type="predicted"/>
<feature type="domain" description="SnoaL-like" evidence="2">
    <location>
        <begin position="294"/>
        <end position="378"/>
    </location>
</feature>